<accession>A0A437QWW3</accession>
<organism evidence="2 3">
    <name type="scientific">Hwanghaeella grinnelliae</name>
    <dbReference type="NCBI Taxonomy" id="2500179"/>
    <lineage>
        <taxon>Bacteria</taxon>
        <taxon>Pseudomonadati</taxon>
        <taxon>Pseudomonadota</taxon>
        <taxon>Alphaproteobacteria</taxon>
        <taxon>Rhodospirillales</taxon>
        <taxon>Rhodospirillaceae</taxon>
        <taxon>Hwanghaeella</taxon>
    </lineage>
</organism>
<dbReference type="EMBL" id="SADE01000001">
    <property type="protein sequence ID" value="RVU39028.1"/>
    <property type="molecule type" value="Genomic_DNA"/>
</dbReference>
<reference evidence="3" key="1">
    <citation type="submission" date="2019-01" db="EMBL/GenBank/DDBJ databases">
        <title>Gri0909 isolated from a small marine red alga.</title>
        <authorList>
            <person name="Kim J."/>
            <person name="Jeong S.E."/>
            <person name="Jeon C.O."/>
        </authorList>
    </citation>
    <scope>NUCLEOTIDE SEQUENCE [LARGE SCALE GENOMIC DNA]</scope>
    <source>
        <strain evidence="3">Gri0909</strain>
    </source>
</reference>
<dbReference type="Proteomes" id="UP000287447">
    <property type="component" value="Unassembled WGS sequence"/>
</dbReference>
<dbReference type="Pfam" id="PF11351">
    <property type="entry name" value="GTA_holin_3TM"/>
    <property type="match status" value="1"/>
</dbReference>
<evidence type="ECO:0008006" key="4">
    <source>
        <dbReference type="Google" id="ProtNLM"/>
    </source>
</evidence>
<dbReference type="AlphaFoldDB" id="A0A437QWW3"/>
<name>A0A437QWW3_9PROT</name>
<comment type="caution">
    <text evidence="2">The sequence shown here is derived from an EMBL/GenBank/DDBJ whole genome shotgun (WGS) entry which is preliminary data.</text>
</comment>
<dbReference type="InterPro" id="IPR021497">
    <property type="entry name" value="GTA_holin_3TM"/>
</dbReference>
<evidence type="ECO:0000313" key="2">
    <source>
        <dbReference type="EMBL" id="RVU39028.1"/>
    </source>
</evidence>
<gene>
    <name evidence="2" type="ORF">EOI86_07160</name>
</gene>
<protein>
    <recommendedName>
        <fullName evidence="4">Ribokinase</fullName>
    </recommendedName>
</protein>
<keyword evidence="1" id="KW-0472">Membrane</keyword>
<keyword evidence="3" id="KW-1185">Reference proteome</keyword>
<feature type="transmembrane region" description="Helical" evidence="1">
    <location>
        <begin position="110"/>
        <end position="129"/>
    </location>
</feature>
<feature type="transmembrane region" description="Helical" evidence="1">
    <location>
        <begin position="135"/>
        <end position="161"/>
    </location>
</feature>
<dbReference type="OrthoDB" id="7366354at2"/>
<evidence type="ECO:0000313" key="3">
    <source>
        <dbReference type="Proteomes" id="UP000287447"/>
    </source>
</evidence>
<keyword evidence="1" id="KW-0812">Transmembrane</keyword>
<proteinExistence type="predicted"/>
<evidence type="ECO:0000256" key="1">
    <source>
        <dbReference type="SAM" id="Phobius"/>
    </source>
</evidence>
<dbReference type="RefSeq" id="WP_127764400.1">
    <property type="nucleotide sequence ID" value="NZ_SADE01000001.1"/>
</dbReference>
<keyword evidence="1" id="KW-1133">Transmembrane helix</keyword>
<sequence>MILPVIAGLISAAPALIGLFDNGDDSTVSKVAKLASGIARGVTGTDDDGNALAALQADPELLLEYQRQTAQRAISLYQEETKRLLAVNETIRAEAASADPYVRRMRPTMGYALIFSWTMTMAAVVYVIVTDPAAASTVIIALADLSIMWSVALSVLGLYVYKRSEDKKPTTDAENGLSVLGRMAGKLMAR</sequence>